<organism evidence="1 2">
    <name type="scientific">Metabacillus indicus</name>
    <name type="common">Bacillus indicus</name>
    <dbReference type="NCBI Taxonomy" id="246786"/>
    <lineage>
        <taxon>Bacteria</taxon>
        <taxon>Bacillati</taxon>
        <taxon>Bacillota</taxon>
        <taxon>Bacilli</taxon>
        <taxon>Bacillales</taxon>
        <taxon>Bacillaceae</taxon>
        <taxon>Metabacillus</taxon>
    </lineage>
</organism>
<dbReference type="EMBL" id="JNVC02000002">
    <property type="protein sequence ID" value="KEZ53349.1"/>
    <property type="molecule type" value="Genomic_DNA"/>
</dbReference>
<protein>
    <submittedName>
        <fullName evidence="1">Uncharacterized protein</fullName>
    </submittedName>
</protein>
<reference evidence="1 2" key="1">
    <citation type="journal article" date="2005" name="Int. J. Syst. Evol. Microbiol.">
        <title>Bacillus cibi sp. nov., isolated from jeotgal, a traditional Korean fermented seafood.</title>
        <authorList>
            <person name="Yoon J.H."/>
            <person name="Lee C.H."/>
            <person name="Oh T.K."/>
        </authorList>
    </citation>
    <scope>NUCLEOTIDE SEQUENCE [LARGE SCALE GENOMIC DNA]</scope>
    <source>
        <strain evidence="1 2">DSM 16189</strain>
    </source>
</reference>
<dbReference type="AlphaFoldDB" id="A0A084H187"/>
<name>A0A084H187_METID</name>
<keyword evidence="2" id="KW-1185">Reference proteome</keyword>
<accession>A0A084H187</accession>
<dbReference type="Proteomes" id="UP000028549">
    <property type="component" value="Unassembled WGS sequence"/>
</dbReference>
<sequence>MYNTELHNEGIFTLFYHLEGVFWHFRDMKSTFRDISADSQFKGLYDKDIKKNAYEVKKNDKRSGGIKNI</sequence>
<proteinExistence type="predicted"/>
<gene>
    <name evidence="1" type="ORF">GS18_0207045</name>
</gene>
<comment type="caution">
    <text evidence="1">The sequence shown here is derived from an EMBL/GenBank/DDBJ whole genome shotgun (WGS) entry which is preliminary data.</text>
</comment>
<dbReference type="STRING" id="246786.GS18_0207045"/>
<evidence type="ECO:0000313" key="1">
    <source>
        <dbReference type="EMBL" id="KEZ53349.1"/>
    </source>
</evidence>
<evidence type="ECO:0000313" key="2">
    <source>
        <dbReference type="Proteomes" id="UP000028549"/>
    </source>
</evidence>